<evidence type="ECO:0000313" key="2">
    <source>
        <dbReference type="Proteomes" id="UP000724584"/>
    </source>
</evidence>
<comment type="caution">
    <text evidence="1">The sequence shown here is derived from an EMBL/GenBank/DDBJ whole genome shotgun (WGS) entry which is preliminary data.</text>
</comment>
<gene>
    <name evidence="1" type="ORF">F5144DRAFT_494977</name>
</gene>
<dbReference type="EMBL" id="JAGIZQ010000005">
    <property type="protein sequence ID" value="KAH6628745.1"/>
    <property type="molecule type" value="Genomic_DNA"/>
</dbReference>
<evidence type="ECO:0000313" key="1">
    <source>
        <dbReference type="EMBL" id="KAH6628745.1"/>
    </source>
</evidence>
<dbReference type="Proteomes" id="UP000724584">
    <property type="component" value="Unassembled WGS sequence"/>
</dbReference>
<protein>
    <submittedName>
        <fullName evidence="1">Uncharacterized protein</fullName>
    </submittedName>
</protein>
<keyword evidence="2" id="KW-1185">Reference proteome</keyword>
<sequence length="958" mass="103480">MVYDERGNFVGDLHWQREEDFDEGEEVQLERGGVIVQVMECVGRHEQDLSELLDKRAKEKEQRQARVMIRPALATAAPNTPLATPRAQDHFQTRHRPLNHVLGTPTGHHGRAVVPHESPFELRQKANDNSNGCTEPRPSKRRRRDVTPPSKMGYAQSLFGATLSLSAVPVSSAPPRPRASFVSRPQSVTSSQEVRQDLRHAQEGRDRSDGADSRASSVMEKEVVPPPKSLYDDNRSTVDEEIVKTGVMSRDSGPPRPMSTTQNRRQSTTLQPTDANSRLSTSFGEGKPPAILNRQTMNPRRAEKPETKRNPRPTTVTDQTETVSSSRTAIVPDLGGSRSQAIVLNEDPHSGVDAEAQSFRRRERPSNVAEPQHGLSRNPTRLSKRNKSLQSTAQPQPIESGTAVAEDEAGDRSPSEERTELRLKPRQKRGLLLLSEKRDRPKQNKRQSTSASGASLTDKSPRPPTVSAAIGPSLAACLGTTDIVSIAQQGNTFGPLPVAPELLTLEPDPPQPLSQGHQDIPLEDDTGCQITDSTSCIADDNSIGCAAKPVDQPNLDQSDSPKRDHSNMPSFYDRTANLSPSPPNRKVASRGEERVHPHNEPNRSSEFGPEQPPTNLAQGPAILGSPRRTRKASLDDQGSSRLRKKARKEDSAGSGGEEMPRPPVKPRLAKLSRKSIRSREVFGFVPSSPPISNLANPFRPTAGLETFDSAANNSTGSHGLIAPVSGAFPVPDGTPLSPRDTPEAQTSSPRKVLSRATSPTLPLCDTIPGTGSGEGVVEGPGNTKVEGCAPHPSIRAPKKEADVSTTTLKRASQEQPPDIIPLRPQLHENLLGPSEQPEWPVGDISSIGIGSGVTESTTEHILDAPGVGPTRRRIANPATRGRKAALKSDAAGQVPQSIVPVEPIPALRGVRPPAAPHPEPSTSERPKRKMKFPGFASAKGGGPWSREAHDLLETTRPG</sequence>
<reference evidence="1 2" key="1">
    <citation type="journal article" date="2021" name="Nat. Commun.">
        <title>Genetic determinants of endophytism in the Arabidopsis root mycobiome.</title>
        <authorList>
            <person name="Mesny F."/>
            <person name="Miyauchi S."/>
            <person name="Thiergart T."/>
            <person name="Pickel B."/>
            <person name="Atanasova L."/>
            <person name="Karlsson M."/>
            <person name="Huettel B."/>
            <person name="Barry K.W."/>
            <person name="Haridas S."/>
            <person name="Chen C."/>
            <person name="Bauer D."/>
            <person name="Andreopoulos W."/>
            <person name="Pangilinan J."/>
            <person name="LaButti K."/>
            <person name="Riley R."/>
            <person name="Lipzen A."/>
            <person name="Clum A."/>
            <person name="Drula E."/>
            <person name="Henrissat B."/>
            <person name="Kohler A."/>
            <person name="Grigoriev I.V."/>
            <person name="Martin F.M."/>
            <person name="Hacquard S."/>
        </authorList>
    </citation>
    <scope>NUCLEOTIDE SEQUENCE [LARGE SCALE GENOMIC DNA]</scope>
    <source>
        <strain evidence="1 2">MPI-SDFR-AT-0079</strain>
    </source>
</reference>
<organism evidence="1 2">
    <name type="scientific">Chaetomium tenue</name>
    <dbReference type="NCBI Taxonomy" id="1854479"/>
    <lineage>
        <taxon>Eukaryota</taxon>
        <taxon>Fungi</taxon>
        <taxon>Dikarya</taxon>
        <taxon>Ascomycota</taxon>
        <taxon>Pezizomycotina</taxon>
        <taxon>Sordariomycetes</taxon>
        <taxon>Sordariomycetidae</taxon>
        <taxon>Sordariales</taxon>
        <taxon>Chaetomiaceae</taxon>
        <taxon>Chaetomium</taxon>
    </lineage>
</organism>
<accession>A0ACB7P8X5</accession>
<name>A0ACB7P8X5_9PEZI</name>
<proteinExistence type="predicted"/>